<protein>
    <submittedName>
        <fullName evidence="1">Uncharacterized protein</fullName>
    </submittedName>
</protein>
<gene>
    <name evidence="1" type="ORF">BDV34DRAFT_205085</name>
</gene>
<keyword evidence="2" id="KW-1185">Reference proteome</keyword>
<sequence>MSFIFSSSDGIGSLGLFLVTSSAPLPTGADLFPISPDRSFILTGIQLKCGYSTSLGTSTTICTMFLTGIIVTKVYEVQGYSPGIFGGKKGKGKRKK</sequence>
<dbReference type="AlphaFoldDB" id="A0A5N6D514"/>
<evidence type="ECO:0000313" key="2">
    <source>
        <dbReference type="Proteomes" id="UP000326532"/>
    </source>
</evidence>
<dbReference type="VEuPathDB" id="FungiDB:BDV34DRAFT_205085"/>
<accession>A0A5N6D514</accession>
<name>A0A5N6D514_ASPPA</name>
<reference evidence="1 2" key="1">
    <citation type="submission" date="2019-04" db="EMBL/GenBank/DDBJ databases">
        <title>Fungal friends and foes A comparative genomics study of 23 Aspergillus species from section Flavi.</title>
        <authorList>
            <consortium name="DOE Joint Genome Institute"/>
            <person name="Kjaerbolling I."/>
            <person name="Vesth T.C."/>
            <person name="Frisvad J.C."/>
            <person name="Nybo J.L."/>
            <person name="Theobald S."/>
            <person name="Kildgaard S."/>
            <person name="Petersen T.I."/>
            <person name="Kuo A."/>
            <person name="Sato A."/>
            <person name="Lyhne E.K."/>
            <person name="Kogle M.E."/>
            <person name="Wiebenga A."/>
            <person name="Kun R.S."/>
            <person name="Lubbers R.J."/>
            <person name="Makela M.R."/>
            <person name="Barry K."/>
            <person name="Chovatia M."/>
            <person name="Clum A."/>
            <person name="Daum C."/>
            <person name="Haridas S."/>
            <person name="He G."/>
            <person name="LaButti K."/>
            <person name="Lipzen A."/>
            <person name="Mondo S."/>
            <person name="Pangilinan J."/>
            <person name="Riley R."/>
            <person name="Salamov A."/>
            <person name="Simmons B.A."/>
            <person name="Magnuson J.K."/>
            <person name="Henrissat B."/>
            <person name="Mortensen U.H."/>
            <person name="Larsen T.O."/>
            <person name="De vries R.P."/>
            <person name="Grigoriev I.V."/>
            <person name="Machida M."/>
            <person name="Baker S.E."/>
            <person name="Andersen M.R."/>
        </authorList>
    </citation>
    <scope>NUCLEOTIDE SEQUENCE [LARGE SCALE GENOMIC DNA]</scope>
    <source>
        <strain evidence="1 2">CBS 117618</strain>
    </source>
</reference>
<organism evidence="1 2">
    <name type="scientific">Aspergillus parasiticus</name>
    <dbReference type="NCBI Taxonomy" id="5067"/>
    <lineage>
        <taxon>Eukaryota</taxon>
        <taxon>Fungi</taxon>
        <taxon>Dikarya</taxon>
        <taxon>Ascomycota</taxon>
        <taxon>Pezizomycotina</taxon>
        <taxon>Eurotiomycetes</taxon>
        <taxon>Eurotiomycetidae</taxon>
        <taxon>Eurotiales</taxon>
        <taxon>Aspergillaceae</taxon>
        <taxon>Aspergillus</taxon>
        <taxon>Aspergillus subgen. Circumdati</taxon>
    </lineage>
</organism>
<dbReference type="EMBL" id="ML735047">
    <property type="protein sequence ID" value="KAB8200314.1"/>
    <property type="molecule type" value="Genomic_DNA"/>
</dbReference>
<dbReference type="Proteomes" id="UP000326532">
    <property type="component" value="Unassembled WGS sequence"/>
</dbReference>
<proteinExistence type="predicted"/>
<evidence type="ECO:0000313" key="1">
    <source>
        <dbReference type="EMBL" id="KAB8200314.1"/>
    </source>
</evidence>